<keyword evidence="2" id="KW-1185">Reference proteome</keyword>
<gene>
    <name evidence="1" type="ORF">MCHLO_03122</name>
</gene>
<accession>A0ABQ0L6R8</accession>
<proteinExistence type="predicted"/>
<sequence>MNRKVSQFIAPSFFHTAEAASRTIPNSAKLSSEGWIRIPREQRFGTKQWINLCSRVGRMTAFDPKRTVLKRQGGCLVAEYRYTPNDRIEQLRALEKSLGELIPVAEATPATINLVPHYRAALERARTLIDGAFDQEDLSLLSRSIPDAFHRHKDWMPPLEPSKDGRWQEPDWFKRLDLTLLPVLDIAAKLREIGYY</sequence>
<name>A0ABQ0L6R8_MYCCL</name>
<reference evidence="1" key="1">
    <citation type="submission" date="2014-09" db="EMBL/GenBank/DDBJ databases">
        <title>Genome sequence of the luminous mushroom Mycena chlorophos for searching fungal bioluminescence genes.</title>
        <authorList>
            <person name="Tanaka Y."/>
            <person name="Kasuga D."/>
            <person name="Oba Y."/>
            <person name="Hase S."/>
            <person name="Sato K."/>
            <person name="Oba Y."/>
            <person name="Sakakibara Y."/>
        </authorList>
    </citation>
    <scope>NUCLEOTIDE SEQUENCE</scope>
</reference>
<evidence type="ECO:0000313" key="1">
    <source>
        <dbReference type="EMBL" id="GAT45551.1"/>
    </source>
</evidence>
<organism evidence="1 2">
    <name type="scientific">Mycena chlorophos</name>
    <name type="common">Agaric fungus</name>
    <name type="synonym">Agaricus chlorophos</name>
    <dbReference type="NCBI Taxonomy" id="658473"/>
    <lineage>
        <taxon>Eukaryota</taxon>
        <taxon>Fungi</taxon>
        <taxon>Dikarya</taxon>
        <taxon>Basidiomycota</taxon>
        <taxon>Agaricomycotina</taxon>
        <taxon>Agaricomycetes</taxon>
        <taxon>Agaricomycetidae</taxon>
        <taxon>Agaricales</taxon>
        <taxon>Marasmiineae</taxon>
        <taxon>Mycenaceae</taxon>
        <taxon>Mycena</taxon>
    </lineage>
</organism>
<dbReference type="Proteomes" id="UP000815677">
    <property type="component" value="Unassembled WGS sequence"/>
</dbReference>
<evidence type="ECO:0000313" key="2">
    <source>
        <dbReference type="Proteomes" id="UP000815677"/>
    </source>
</evidence>
<dbReference type="EMBL" id="DF841500">
    <property type="protein sequence ID" value="GAT45551.1"/>
    <property type="molecule type" value="Genomic_DNA"/>
</dbReference>
<protein>
    <submittedName>
        <fullName evidence="1">Uncharacterized protein</fullName>
    </submittedName>
</protein>